<reference evidence="3 4" key="1">
    <citation type="submission" date="2024-09" db="EMBL/GenBank/DDBJ databases">
        <title>Rethinking Asexuality: The Enigmatic Case of Functional Sexual Genes in Lepraria (Stereocaulaceae).</title>
        <authorList>
            <person name="Doellman M."/>
            <person name="Sun Y."/>
            <person name="Barcenas-Pena A."/>
            <person name="Lumbsch H.T."/>
            <person name="Grewe F."/>
        </authorList>
    </citation>
    <scope>NUCLEOTIDE SEQUENCE [LARGE SCALE GENOMIC DNA]</scope>
    <source>
        <strain evidence="3 4">Mercado 3170</strain>
    </source>
</reference>
<name>A0ABR3ZY55_9LECA</name>
<proteinExistence type="predicted"/>
<dbReference type="InterPro" id="IPR054707">
    <property type="entry name" value="DhpH_subs-bd"/>
</dbReference>
<evidence type="ECO:0000259" key="2">
    <source>
        <dbReference type="Pfam" id="PF22607"/>
    </source>
</evidence>
<dbReference type="PANTHER" id="PTHR47469">
    <property type="entry name" value="MONOOXYGENASE-LIKE"/>
    <property type="match status" value="1"/>
</dbReference>
<dbReference type="InterPro" id="IPR036188">
    <property type="entry name" value="FAD/NAD-bd_sf"/>
</dbReference>
<dbReference type="SUPFAM" id="SSF51905">
    <property type="entry name" value="FAD/NAD(P)-binding domain"/>
    <property type="match status" value="1"/>
</dbReference>
<gene>
    <name evidence="3" type="ORF">N7G274_008665</name>
</gene>
<evidence type="ECO:0000256" key="1">
    <source>
        <dbReference type="SAM" id="MobiDB-lite"/>
    </source>
</evidence>
<dbReference type="SUPFAM" id="SSF54373">
    <property type="entry name" value="FAD-linked reductases, C-terminal domain"/>
    <property type="match status" value="1"/>
</dbReference>
<dbReference type="InterPro" id="IPR053212">
    <property type="entry name" value="DHP_3-monooxygenase"/>
</dbReference>
<feature type="domain" description="2,6-dihydroxypyridine 3-monooxygenase substrate binding" evidence="2">
    <location>
        <begin position="150"/>
        <end position="279"/>
    </location>
</feature>
<comment type="caution">
    <text evidence="3">The sequence shown here is derived from an EMBL/GenBank/DDBJ whole genome shotgun (WGS) entry which is preliminary data.</text>
</comment>
<dbReference type="Gene3D" id="3.30.9.60">
    <property type="match status" value="1"/>
</dbReference>
<sequence>MPLLHNQGAGVVAGGDTQAFFNTFDATKRPIAVTSKLRQYLDEEGQVIHVERLAQKMTSWDLLYYLLRANFDGVKSDYCNVPKPIEGEGKGLYEYGHLVKNVRDAGQHVEVEYEGRAGNPEKTTADLVIGADGPSSSLRNLFLPEVQRKYAGYVAWRGTVPESEATDVAQKTFVETFTFFHAPGTQILSYVIPGENGSLEPGKRLINWVWYCNYPEDSNDFKELMTDSDGKYHHITLPIGKMRKDILERQREYARKVLPRQFADIVCDSKQPFIQAITDVISPQNSFFDGKLLLIGDALAGFRPHTAASTSQAAFDSLKLYEMMNGEISSKQWEEETMEYARQMQKKGVSMGQRSQFGGHPLAQMQDMARS</sequence>
<evidence type="ECO:0000313" key="4">
    <source>
        <dbReference type="Proteomes" id="UP001590950"/>
    </source>
</evidence>
<dbReference type="EMBL" id="JBEFKJ010000031">
    <property type="protein sequence ID" value="KAL2038617.1"/>
    <property type="molecule type" value="Genomic_DNA"/>
</dbReference>
<evidence type="ECO:0000313" key="3">
    <source>
        <dbReference type="EMBL" id="KAL2038617.1"/>
    </source>
</evidence>
<protein>
    <recommendedName>
        <fullName evidence="2">2,6-dihydroxypyridine 3-monooxygenase substrate binding domain-containing protein</fullName>
    </recommendedName>
</protein>
<dbReference type="PANTHER" id="PTHR47469:SF2">
    <property type="entry name" value="OS06G0597600 PROTEIN"/>
    <property type="match status" value="1"/>
</dbReference>
<dbReference type="Proteomes" id="UP001590950">
    <property type="component" value="Unassembled WGS sequence"/>
</dbReference>
<feature type="region of interest" description="Disordered" evidence="1">
    <location>
        <begin position="352"/>
        <end position="371"/>
    </location>
</feature>
<accession>A0ABR3ZY55</accession>
<organism evidence="3 4">
    <name type="scientific">Stereocaulon virgatum</name>
    <dbReference type="NCBI Taxonomy" id="373712"/>
    <lineage>
        <taxon>Eukaryota</taxon>
        <taxon>Fungi</taxon>
        <taxon>Dikarya</taxon>
        <taxon>Ascomycota</taxon>
        <taxon>Pezizomycotina</taxon>
        <taxon>Lecanoromycetes</taxon>
        <taxon>OSLEUM clade</taxon>
        <taxon>Lecanoromycetidae</taxon>
        <taxon>Lecanorales</taxon>
        <taxon>Lecanorineae</taxon>
        <taxon>Stereocaulaceae</taxon>
        <taxon>Stereocaulon</taxon>
    </lineage>
</organism>
<keyword evidence="4" id="KW-1185">Reference proteome</keyword>
<dbReference type="Pfam" id="PF22607">
    <property type="entry name" value="FAD_binding-like"/>
    <property type="match status" value="1"/>
</dbReference>